<keyword evidence="2" id="KW-0732">Signal</keyword>
<evidence type="ECO:0008006" key="5">
    <source>
        <dbReference type="Google" id="ProtNLM"/>
    </source>
</evidence>
<feature type="region of interest" description="Disordered" evidence="1">
    <location>
        <begin position="164"/>
        <end position="203"/>
    </location>
</feature>
<dbReference type="PANTHER" id="PTHR36195">
    <property type="entry name" value="DOMAIN PROTEIN, PUTATIVE (AFU_ORTHOLOGUE AFUA_5G01990)-RELATED-RELATED"/>
    <property type="match status" value="1"/>
</dbReference>
<evidence type="ECO:0000313" key="3">
    <source>
        <dbReference type="EMBL" id="OAX80692.1"/>
    </source>
</evidence>
<dbReference type="Pfam" id="PF04681">
    <property type="entry name" value="Bys1"/>
    <property type="match status" value="1"/>
</dbReference>
<feature type="compositionally biased region" description="Polar residues" evidence="1">
    <location>
        <begin position="164"/>
        <end position="184"/>
    </location>
</feature>
<reference evidence="3 4" key="1">
    <citation type="submission" date="2015-07" db="EMBL/GenBank/DDBJ databases">
        <title>Emmonsia species relationships and genome sequence.</title>
        <authorList>
            <person name="Cuomo C.A."/>
            <person name="Schwartz I.S."/>
            <person name="Kenyon C."/>
            <person name="de Hoog G.S."/>
            <person name="Govender N.P."/>
            <person name="Botha A."/>
            <person name="Moreno L."/>
            <person name="de Vries M."/>
            <person name="Munoz J.F."/>
            <person name="Stielow J.B."/>
        </authorList>
    </citation>
    <scope>NUCLEOTIDE SEQUENCE [LARGE SCALE GENOMIC DNA]</scope>
    <source>
        <strain evidence="3 4">CBS 136260</strain>
    </source>
</reference>
<dbReference type="EMBL" id="LGUA01000639">
    <property type="protein sequence ID" value="OAX80692.1"/>
    <property type="molecule type" value="Genomic_DNA"/>
</dbReference>
<name>A0A1B7NV92_9EURO</name>
<dbReference type="InterPro" id="IPR037176">
    <property type="entry name" value="Osmotin/thaumatin-like_sf"/>
</dbReference>
<dbReference type="OrthoDB" id="5144514at2759"/>
<evidence type="ECO:0000313" key="4">
    <source>
        <dbReference type="Proteomes" id="UP000091918"/>
    </source>
</evidence>
<proteinExistence type="predicted"/>
<dbReference type="AlphaFoldDB" id="A0A1B7NV92"/>
<gene>
    <name evidence="3" type="ORF">ACJ72_04969</name>
</gene>
<sequence length="203" mass="21621">MYIKGALAAAAAFSALPSALAGTASVKNNCDCPVYLWSVANLGNVPRHTINPGETYVEEYRTNPNGGGISLKISKNYSDLVITQFEYTLAGPKVFYDVSNINGYPFVDFGVSLASPSGSCPAVHCPPGVKLCKGAYNNPDDIATLACSSSQDLTMILCPTGAQQSQQEITPTATTEQQNPSATKPPQQRPQLPPQRHPRQFSV</sequence>
<protein>
    <recommendedName>
        <fullName evidence="5">Antigenic thaumatin-like protein</fullName>
    </recommendedName>
</protein>
<dbReference type="STRING" id="1658172.A0A1B7NV92"/>
<dbReference type="Gene3D" id="2.60.110.10">
    <property type="entry name" value="Thaumatin"/>
    <property type="match status" value="1"/>
</dbReference>
<comment type="caution">
    <text evidence="3">The sequence shown here is derived from an EMBL/GenBank/DDBJ whole genome shotgun (WGS) entry which is preliminary data.</text>
</comment>
<evidence type="ECO:0000256" key="2">
    <source>
        <dbReference type="SAM" id="SignalP"/>
    </source>
</evidence>
<organism evidence="3 4">
    <name type="scientific">Emergomyces africanus</name>
    <dbReference type="NCBI Taxonomy" id="1955775"/>
    <lineage>
        <taxon>Eukaryota</taxon>
        <taxon>Fungi</taxon>
        <taxon>Dikarya</taxon>
        <taxon>Ascomycota</taxon>
        <taxon>Pezizomycotina</taxon>
        <taxon>Eurotiomycetes</taxon>
        <taxon>Eurotiomycetidae</taxon>
        <taxon>Onygenales</taxon>
        <taxon>Ajellomycetaceae</taxon>
        <taxon>Emergomyces</taxon>
    </lineage>
</organism>
<feature type="chain" id="PRO_5008598231" description="Antigenic thaumatin-like protein" evidence="2">
    <location>
        <begin position="22"/>
        <end position="203"/>
    </location>
</feature>
<keyword evidence="4" id="KW-1185">Reference proteome</keyword>
<dbReference type="SUPFAM" id="SSF49870">
    <property type="entry name" value="Osmotin, thaumatin-like protein"/>
    <property type="match status" value="1"/>
</dbReference>
<accession>A0A1B7NV92</accession>
<dbReference type="Proteomes" id="UP000091918">
    <property type="component" value="Unassembled WGS sequence"/>
</dbReference>
<dbReference type="InterPro" id="IPR006771">
    <property type="entry name" value="CetA-like"/>
</dbReference>
<evidence type="ECO:0000256" key="1">
    <source>
        <dbReference type="SAM" id="MobiDB-lite"/>
    </source>
</evidence>
<feature type="signal peptide" evidence="2">
    <location>
        <begin position="1"/>
        <end position="21"/>
    </location>
</feature>
<dbReference type="PANTHER" id="PTHR36195:SF6">
    <property type="entry name" value="SECRETED THAUMATIN-LIKE PROTEIN CALA"/>
    <property type="match status" value="1"/>
</dbReference>